<protein>
    <submittedName>
        <fullName evidence="6">Succinylglutamate desuccinylase/aspartoacylase family protein</fullName>
    </submittedName>
</protein>
<feature type="domain" description="Succinylglutamate desuccinylase/Aspartoacylase catalytic" evidence="5">
    <location>
        <begin position="11"/>
        <end position="112"/>
    </location>
</feature>
<dbReference type="GO" id="GO:0046872">
    <property type="term" value="F:metal ion binding"/>
    <property type="evidence" value="ECO:0007669"/>
    <property type="project" value="UniProtKB-KW"/>
</dbReference>
<dbReference type="KEGG" id="halu:HUG12_13885"/>
<evidence type="ECO:0000313" key="7">
    <source>
        <dbReference type="Proteomes" id="UP000509626"/>
    </source>
</evidence>
<dbReference type="GO" id="GO:0005829">
    <property type="term" value="C:cytosol"/>
    <property type="evidence" value="ECO:0007669"/>
    <property type="project" value="TreeGrafter"/>
</dbReference>
<dbReference type="Proteomes" id="UP000509626">
    <property type="component" value="Chromosome"/>
</dbReference>
<dbReference type="OrthoDB" id="323389at2157"/>
<dbReference type="PANTHER" id="PTHR15162">
    <property type="entry name" value="ASPARTOACYLASE"/>
    <property type="match status" value="1"/>
</dbReference>
<name>A0A7D5QAX7_9EURY</name>
<dbReference type="SUPFAM" id="SSF53187">
    <property type="entry name" value="Zn-dependent exopeptidases"/>
    <property type="match status" value="1"/>
</dbReference>
<dbReference type="RefSeq" id="WP_179269342.1">
    <property type="nucleotide sequence ID" value="NZ_CP058579.1"/>
</dbReference>
<reference evidence="6 7" key="1">
    <citation type="submission" date="2020-06" db="EMBL/GenBank/DDBJ databases">
        <title>NJ-3-1, isolated from saline soil.</title>
        <authorList>
            <person name="Cui H.L."/>
            <person name="Shi X."/>
        </authorList>
    </citation>
    <scope>NUCLEOTIDE SEQUENCE [LARGE SCALE GENOMIC DNA]</scope>
    <source>
        <strain evidence="6 7">NJ-3-1</strain>
    </source>
</reference>
<dbReference type="Gene3D" id="3.40.630.10">
    <property type="entry name" value="Zn peptidases"/>
    <property type="match status" value="1"/>
</dbReference>
<keyword evidence="3" id="KW-0378">Hydrolase</keyword>
<evidence type="ECO:0000259" key="5">
    <source>
        <dbReference type="Pfam" id="PF24827"/>
    </source>
</evidence>
<dbReference type="GO" id="GO:0016788">
    <property type="term" value="F:hydrolase activity, acting on ester bonds"/>
    <property type="evidence" value="ECO:0007669"/>
    <property type="project" value="InterPro"/>
</dbReference>
<evidence type="ECO:0000256" key="4">
    <source>
        <dbReference type="ARBA" id="ARBA00022833"/>
    </source>
</evidence>
<dbReference type="GeneID" id="56038570"/>
<dbReference type="EMBL" id="CP058579">
    <property type="protein sequence ID" value="QLG62757.1"/>
    <property type="molecule type" value="Genomic_DNA"/>
</dbReference>
<comment type="cofactor">
    <cofactor evidence="1">
        <name>Zn(2+)</name>
        <dbReference type="ChEBI" id="CHEBI:29105"/>
    </cofactor>
</comment>
<evidence type="ECO:0000256" key="1">
    <source>
        <dbReference type="ARBA" id="ARBA00001947"/>
    </source>
</evidence>
<organism evidence="6 7">
    <name type="scientific">Halorarum salinum</name>
    <dbReference type="NCBI Taxonomy" id="2743089"/>
    <lineage>
        <taxon>Archaea</taxon>
        <taxon>Methanobacteriati</taxon>
        <taxon>Methanobacteriota</taxon>
        <taxon>Stenosarchaea group</taxon>
        <taxon>Halobacteria</taxon>
        <taxon>Halobacteriales</taxon>
        <taxon>Haloferacaceae</taxon>
        <taxon>Halorarum</taxon>
    </lineage>
</organism>
<evidence type="ECO:0000256" key="3">
    <source>
        <dbReference type="ARBA" id="ARBA00022801"/>
    </source>
</evidence>
<dbReference type="InterPro" id="IPR055438">
    <property type="entry name" value="AstE_AspA_cat"/>
</dbReference>
<dbReference type="PANTHER" id="PTHR15162:SF7">
    <property type="entry name" value="SUCCINYLGLUTAMATE DESUCCINYLASE"/>
    <property type="match status" value="1"/>
</dbReference>
<keyword evidence="4" id="KW-0862">Zinc</keyword>
<gene>
    <name evidence="6" type="ORF">HUG12_13885</name>
</gene>
<dbReference type="InterPro" id="IPR050178">
    <property type="entry name" value="AspA/AstE_fam"/>
</dbReference>
<keyword evidence="7" id="KW-1185">Reference proteome</keyword>
<accession>A0A7D5QAX7</accession>
<proteinExistence type="predicted"/>
<dbReference type="AlphaFoldDB" id="A0A7D5QAX7"/>
<evidence type="ECO:0000256" key="2">
    <source>
        <dbReference type="ARBA" id="ARBA00022723"/>
    </source>
</evidence>
<dbReference type="Pfam" id="PF24827">
    <property type="entry name" value="AstE_AspA_cat"/>
    <property type="match status" value="1"/>
</dbReference>
<keyword evidence="2" id="KW-0479">Metal-binding</keyword>
<evidence type="ECO:0000313" key="6">
    <source>
        <dbReference type="EMBL" id="QLG62757.1"/>
    </source>
</evidence>
<sequence>MRIHQLGEGVPEVAVVGGIHGDEPCGPAAVDRLVSESPALERPVKLIVANEAALERDERYLDEDLNRAFPGDPDADTHEGRLAHDLARELEGSTTLALHSTQSYAEPFALCDTVDEIARAVVPHLPVDTLIETDLFTEGRLIEHPHTVEVECGLQGTEGAAENAYWLARAFLVATGALSAPTVEEPAGAAGADPGAVDVFRLRQPVGKPPAEEYEVFAHNFERVDVGERFAVADGETFTADEPFYPVLMSARGYADAFGYAAEKVGTME</sequence>